<organism evidence="1 2">
    <name type="scientific">Mesorhizobium newzealandense</name>
    <dbReference type="NCBI Taxonomy" id="1300302"/>
    <lineage>
        <taxon>Bacteria</taxon>
        <taxon>Pseudomonadati</taxon>
        <taxon>Pseudomonadota</taxon>
        <taxon>Alphaproteobacteria</taxon>
        <taxon>Hyphomicrobiales</taxon>
        <taxon>Phyllobacteriaceae</taxon>
        <taxon>Mesorhizobium</taxon>
    </lineage>
</organism>
<comment type="caution">
    <text evidence="1">The sequence shown here is derived from an EMBL/GenBank/DDBJ whole genome shotgun (WGS) entry which is preliminary data.</text>
</comment>
<dbReference type="Proteomes" id="UP001597405">
    <property type="component" value="Unassembled WGS sequence"/>
</dbReference>
<dbReference type="RefSeq" id="WP_379097499.1">
    <property type="nucleotide sequence ID" value="NZ_JBHUGZ010000007.1"/>
</dbReference>
<proteinExistence type="predicted"/>
<evidence type="ECO:0000313" key="2">
    <source>
        <dbReference type="Proteomes" id="UP001597405"/>
    </source>
</evidence>
<dbReference type="EMBL" id="JBHUGZ010000007">
    <property type="protein sequence ID" value="MFD1983316.1"/>
    <property type="molecule type" value="Genomic_DNA"/>
</dbReference>
<name>A0ABW4U8K4_9HYPH</name>
<accession>A0ABW4U8K4</accession>
<evidence type="ECO:0000313" key="1">
    <source>
        <dbReference type="EMBL" id="MFD1983316.1"/>
    </source>
</evidence>
<keyword evidence="2" id="KW-1185">Reference proteome</keyword>
<reference evidence="2" key="1">
    <citation type="journal article" date="2019" name="Int. J. Syst. Evol. Microbiol.">
        <title>The Global Catalogue of Microorganisms (GCM) 10K type strain sequencing project: providing services to taxonomists for standard genome sequencing and annotation.</title>
        <authorList>
            <consortium name="The Broad Institute Genomics Platform"/>
            <consortium name="The Broad Institute Genome Sequencing Center for Infectious Disease"/>
            <person name="Wu L."/>
            <person name="Ma J."/>
        </authorList>
    </citation>
    <scope>NUCLEOTIDE SEQUENCE [LARGE SCALE GENOMIC DNA]</scope>
    <source>
        <strain evidence="2">CGMCC 1.16225</strain>
    </source>
</reference>
<protein>
    <submittedName>
        <fullName evidence="1">Uncharacterized protein</fullName>
    </submittedName>
</protein>
<gene>
    <name evidence="1" type="ORF">ACFSOZ_11625</name>
</gene>
<sequence>MALVIAKKGSIASARDVIITVNIHLNTPPTSTNLANLISTSLQADPDAVSSVGPSPADERSVEEVVTAYLMMASSSAALPDNPYEKQFAGIDELRILLRTAIGLFKSHAYLKAHDLFRQALASDYAGDLKSRIVYDYLVSGYVGYSLASDTEGIRQLIASVQSAFAGYIDRSTELAMAEAHQEVATRQTADDMLFENKGILAELLNKFGPDDIACLNLQGLLYRRLGERKSSGGRRKHFLELSRSIFDHLASLELNLSVEHSNNRAITLIRLYELTGDAMALAEAETILSGIDYRVTSLPLADFLALPKALNNHGNVWKQKLQANPDADSYTSAVENYSRAERYWNEQQSPYEWAMLQKNKADVRCVYMKIFGLKKATFERAMTEIIDSLKYRSPDHAPYQYERSMEVKRELEKLLA</sequence>